<dbReference type="PANTHER" id="PTHR48200:SF1">
    <property type="entry name" value="AMINOTRANSFERASE-LIKE PLANT MOBILE DOMAIN-CONTAINING PROTEIN"/>
    <property type="match status" value="1"/>
</dbReference>
<organism evidence="2 3">
    <name type="scientific">Gossypium schwendimanii</name>
    <name type="common">Cotton</name>
    <dbReference type="NCBI Taxonomy" id="34291"/>
    <lineage>
        <taxon>Eukaryota</taxon>
        <taxon>Viridiplantae</taxon>
        <taxon>Streptophyta</taxon>
        <taxon>Embryophyta</taxon>
        <taxon>Tracheophyta</taxon>
        <taxon>Spermatophyta</taxon>
        <taxon>Magnoliopsida</taxon>
        <taxon>eudicotyledons</taxon>
        <taxon>Gunneridae</taxon>
        <taxon>Pentapetalae</taxon>
        <taxon>rosids</taxon>
        <taxon>malvids</taxon>
        <taxon>Malvales</taxon>
        <taxon>Malvaceae</taxon>
        <taxon>Malvoideae</taxon>
        <taxon>Gossypium</taxon>
    </lineage>
</organism>
<protein>
    <recommendedName>
        <fullName evidence="1">DUF7745 domain-containing protein</fullName>
    </recommendedName>
</protein>
<name>A0A7J9NBQ0_GOSSC</name>
<evidence type="ECO:0000259" key="1">
    <source>
        <dbReference type="Pfam" id="PF24924"/>
    </source>
</evidence>
<dbReference type="OrthoDB" id="1430424at2759"/>
<dbReference type="Proteomes" id="UP000593576">
    <property type="component" value="Unassembled WGS sequence"/>
</dbReference>
<sequence length="149" mass="17577">MQLEKGDSLTKGYTSELWDFTCMSVTRNNLQELKEIWVQWGDEVKQLFYCNYEDLHYLLHIKVDEHLFQALAQFWNSAYNCFTFEKADMVPTVKEYTALLRCPRIQADQTYSRAANVLTFVKKLMKITGMSEQWVTARIKKKGENKCIP</sequence>
<dbReference type="InterPro" id="IPR056647">
    <property type="entry name" value="DUF7745"/>
</dbReference>
<dbReference type="AlphaFoldDB" id="A0A7J9NBQ0"/>
<accession>A0A7J9NBQ0</accession>
<feature type="domain" description="DUF7745" evidence="1">
    <location>
        <begin position="43"/>
        <end position="145"/>
    </location>
</feature>
<keyword evidence="3" id="KW-1185">Reference proteome</keyword>
<reference evidence="2 3" key="1">
    <citation type="journal article" date="2019" name="Genome Biol. Evol.">
        <title>Insights into the evolution of the New World diploid cottons (Gossypium, subgenus Houzingenia) based on genome sequencing.</title>
        <authorList>
            <person name="Grover C.E."/>
            <person name="Arick M.A. 2nd"/>
            <person name="Thrash A."/>
            <person name="Conover J.L."/>
            <person name="Sanders W.S."/>
            <person name="Peterson D.G."/>
            <person name="Frelichowski J.E."/>
            <person name="Scheffler J.A."/>
            <person name="Scheffler B.E."/>
            <person name="Wendel J.F."/>
        </authorList>
    </citation>
    <scope>NUCLEOTIDE SEQUENCE [LARGE SCALE GENOMIC DNA]</scope>
    <source>
        <strain evidence="2">1</strain>
        <tissue evidence="2">Leaf</tissue>
    </source>
</reference>
<dbReference type="Pfam" id="PF24924">
    <property type="entry name" value="DUF7745"/>
    <property type="match status" value="1"/>
</dbReference>
<dbReference type="EMBL" id="JABFAF010276768">
    <property type="protein sequence ID" value="MBA0880009.1"/>
    <property type="molecule type" value="Genomic_DNA"/>
</dbReference>
<evidence type="ECO:0000313" key="3">
    <source>
        <dbReference type="Proteomes" id="UP000593576"/>
    </source>
</evidence>
<dbReference type="PANTHER" id="PTHR48200">
    <property type="entry name" value="PROTEIN, PUTATIVE-RELATED"/>
    <property type="match status" value="1"/>
</dbReference>
<gene>
    <name evidence="2" type="ORF">Goshw_015577</name>
</gene>
<proteinExistence type="predicted"/>
<evidence type="ECO:0000313" key="2">
    <source>
        <dbReference type="EMBL" id="MBA0880009.1"/>
    </source>
</evidence>
<comment type="caution">
    <text evidence="2">The sequence shown here is derived from an EMBL/GenBank/DDBJ whole genome shotgun (WGS) entry which is preliminary data.</text>
</comment>